<comment type="caution">
    <text evidence="6">The sequence shown here is derived from an EMBL/GenBank/DDBJ whole genome shotgun (WGS) entry which is preliminary data.</text>
</comment>
<evidence type="ECO:0000259" key="5">
    <source>
        <dbReference type="PROSITE" id="PS50921"/>
    </source>
</evidence>
<protein>
    <submittedName>
        <fullName evidence="6">ANTAR domain-containing protein</fullName>
    </submittedName>
</protein>
<dbReference type="PROSITE" id="PS50921">
    <property type="entry name" value="ANTAR"/>
    <property type="match status" value="1"/>
</dbReference>
<dbReference type="InterPro" id="IPR005561">
    <property type="entry name" value="ANTAR"/>
</dbReference>
<evidence type="ECO:0000256" key="4">
    <source>
        <dbReference type="ARBA" id="ARBA00023163"/>
    </source>
</evidence>
<dbReference type="AlphaFoldDB" id="A0A4R4PCF8"/>
<dbReference type="SMART" id="SM00065">
    <property type="entry name" value="GAF"/>
    <property type="match status" value="1"/>
</dbReference>
<dbReference type="Pfam" id="PF13185">
    <property type="entry name" value="GAF_2"/>
    <property type="match status" value="1"/>
</dbReference>
<keyword evidence="3" id="KW-0805">Transcription regulation</keyword>
<dbReference type="GO" id="GO:0003723">
    <property type="term" value="F:RNA binding"/>
    <property type="evidence" value="ECO:0007669"/>
    <property type="project" value="InterPro"/>
</dbReference>
<sequence length="234" mass="25536">MWIMMHIDVEALGASLERLRETPHETDVARALQHVVSSVNRLFGYDGAGIMLIDQKEQLLSIAASDEAGRSLEEAQAQAEEGPCYDTYVLGHPVHTKDVRSDARWPHLPEVLDARVRAVAGVPILLGGSPVGTLNVYRSQPYGWDDSDMSALRAYAGLVGELMAAALSSEEHSVTAAQLQYALDYRVVIERAIGYLMATHGVDAVAAFNRLRKQARDSRRRVAELAAEILGGDT</sequence>
<organism evidence="6 7">
    <name type="scientific">Actinomadura bangladeshensis</name>
    <dbReference type="NCBI Taxonomy" id="453573"/>
    <lineage>
        <taxon>Bacteria</taxon>
        <taxon>Bacillati</taxon>
        <taxon>Actinomycetota</taxon>
        <taxon>Actinomycetes</taxon>
        <taxon>Streptosporangiales</taxon>
        <taxon>Thermomonosporaceae</taxon>
        <taxon>Actinomadura</taxon>
    </lineage>
</organism>
<dbReference type="InterPro" id="IPR029016">
    <property type="entry name" value="GAF-like_dom_sf"/>
</dbReference>
<proteinExistence type="predicted"/>
<dbReference type="InterPro" id="IPR003018">
    <property type="entry name" value="GAF"/>
</dbReference>
<accession>A0A4R4PCF8</accession>
<feature type="domain" description="ANTAR" evidence="5">
    <location>
        <begin position="169"/>
        <end position="230"/>
    </location>
</feature>
<evidence type="ECO:0000313" key="6">
    <source>
        <dbReference type="EMBL" id="TDC19819.1"/>
    </source>
</evidence>
<dbReference type="Gene3D" id="3.30.450.40">
    <property type="match status" value="1"/>
</dbReference>
<gene>
    <name evidence="6" type="ORF">E1284_02315</name>
</gene>
<dbReference type="SUPFAM" id="SSF55781">
    <property type="entry name" value="GAF domain-like"/>
    <property type="match status" value="1"/>
</dbReference>
<dbReference type="PIRSF" id="PIRSF036625">
    <property type="entry name" value="GAF_ANTAR"/>
    <property type="match status" value="1"/>
</dbReference>
<dbReference type="Gene3D" id="1.10.10.10">
    <property type="entry name" value="Winged helix-like DNA-binding domain superfamily/Winged helix DNA-binding domain"/>
    <property type="match status" value="1"/>
</dbReference>
<dbReference type="InterPro" id="IPR012074">
    <property type="entry name" value="GAF_ANTAR"/>
</dbReference>
<keyword evidence="2" id="KW-0418">Kinase</keyword>
<dbReference type="Pfam" id="PF03861">
    <property type="entry name" value="ANTAR"/>
    <property type="match status" value="1"/>
</dbReference>
<keyword evidence="4" id="KW-0804">Transcription</keyword>
<dbReference type="GO" id="GO:0016301">
    <property type="term" value="F:kinase activity"/>
    <property type="evidence" value="ECO:0007669"/>
    <property type="project" value="UniProtKB-KW"/>
</dbReference>
<dbReference type="InterPro" id="IPR036388">
    <property type="entry name" value="WH-like_DNA-bd_sf"/>
</dbReference>
<dbReference type="SUPFAM" id="SSF52172">
    <property type="entry name" value="CheY-like"/>
    <property type="match status" value="1"/>
</dbReference>
<name>A0A4R4PCF8_9ACTN</name>
<evidence type="ECO:0000256" key="1">
    <source>
        <dbReference type="ARBA" id="ARBA00022679"/>
    </source>
</evidence>
<dbReference type="EMBL" id="SMJW01000005">
    <property type="protein sequence ID" value="TDC19819.1"/>
    <property type="molecule type" value="Genomic_DNA"/>
</dbReference>
<evidence type="ECO:0000313" key="7">
    <source>
        <dbReference type="Proteomes" id="UP000295431"/>
    </source>
</evidence>
<reference evidence="6 7" key="1">
    <citation type="submission" date="2019-03" db="EMBL/GenBank/DDBJ databases">
        <title>Draft genome sequences of novel Actinobacteria.</title>
        <authorList>
            <person name="Sahin N."/>
            <person name="Ay H."/>
            <person name="Saygin H."/>
        </authorList>
    </citation>
    <scope>NUCLEOTIDE SEQUENCE [LARGE SCALE GENOMIC DNA]</scope>
    <source>
        <strain evidence="6 7">DSM 45347</strain>
    </source>
</reference>
<dbReference type="OrthoDB" id="4629915at2"/>
<dbReference type="InterPro" id="IPR011006">
    <property type="entry name" value="CheY-like_superfamily"/>
</dbReference>
<dbReference type="Proteomes" id="UP000295431">
    <property type="component" value="Unassembled WGS sequence"/>
</dbReference>
<dbReference type="SMART" id="SM01012">
    <property type="entry name" value="ANTAR"/>
    <property type="match status" value="1"/>
</dbReference>
<evidence type="ECO:0000256" key="2">
    <source>
        <dbReference type="ARBA" id="ARBA00022777"/>
    </source>
</evidence>
<keyword evidence="1" id="KW-0808">Transferase</keyword>
<keyword evidence="7" id="KW-1185">Reference proteome</keyword>
<evidence type="ECO:0000256" key="3">
    <source>
        <dbReference type="ARBA" id="ARBA00023015"/>
    </source>
</evidence>